<proteinExistence type="predicted"/>
<evidence type="ECO:0000256" key="5">
    <source>
        <dbReference type="SAM" id="MobiDB-lite"/>
    </source>
</evidence>
<evidence type="ECO:0000256" key="4">
    <source>
        <dbReference type="PROSITE-ProRule" id="PRU00473"/>
    </source>
</evidence>
<dbReference type="RefSeq" id="WP_115567648.1">
    <property type="nucleotide sequence ID" value="NZ_QRGR01000029.1"/>
</dbReference>
<dbReference type="InterPro" id="IPR050330">
    <property type="entry name" value="Bact_OuterMem_StrucFunc"/>
</dbReference>
<name>A0A3D8L7W7_9BACT</name>
<dbReference type="CDD" id="cd07185">
    <property type="entry name" value="OmpA_C-like"/>
    <property type="match status" value="1"/>
</dbReference>
<dbReference type="InterPro" id="IPR036737">
    <property type="entry name" value="OmpA-like_sf"/>
</dbReference>
<gene>
    <name evidence="7" type="ORF">DXT99_21485</name>
</gene>
<keyword evidence="2 4" id="KW-0472">Membrane</keyword>
<evidence type="ECO:0000313" key="8">
    <source>
        <dbReference type="Proteomes" id="UP000256708"/>
    </source>
</evidence>
<dbReference type="Gene3D" id="3.30.1330.60">
    <property type="entry name" value="OmpA-like domain"/>
    <property type="match status" value="1"/>
</dbReference>
<evidence type="ECO:0000256" key="2">
    <source>
        <dbReference type="ARBA" id="ARBA00023136"/>
    </source>
</evidence>
<comment type="subcellular location">
    <subcellularLocation>
        <location evidence="1">Cell outer membrane</location>
    </subcellularLocation>
</comment>
<organism evidence="7 8">
    <name type="scientific">Pontibacter diazotrophicus</name>
    <dbReference type="NCBI Taxonomy" id="1400979"/>
    <lineage>
        <taxon>Bacteria</taxon>
        <taxon>Pseudomonadati</taxon>
        <taxon>Bacteroidota</taxon>
        <taxon>Cytophagia</taxon>
        <taxon>Cytophagales</taxon>
        <taxon>Hymenobacteraceae</taxon>
        <taxon>Pontibacter</taxon>
    </lineage>
</organism>
<keyword evidence="8" id="KW-1185">Reference proteome</keyword>
<dbReference type="InterPro" id="IPR006664">
    <property type="entry name" value="OMP_bac"/>
</dbReference>
<comment type="caution">
    <text evidence="7">The sequence shown here is derived from an EMBL/GenBank/DDBJ whole genome shotgun (WGS) entry which is preliminary data.</text>
</comment>
<dbReference type="PANTHER" id="PTHR30329">
    <property type="entry name" value="STATOR ELEMENT OF FLAGELLAR MOTOR COMPLEX"/>
    <property type="match status" value="1"/>
</dbReference>
<feature type="domain" description="OmpA-like" evidence="6">
    <location>
        <begin position="93"/>
        <end position="212"/>
    </location>
</feature>
<evidence type="ECO:0000256" key="1">
    <source>
        <dbReference type="ARBA" id="ARBA00004442"/>
    </source>
</evidence>
<reference evidence="8" key="1">
    <citation type="submission" date="2018-08" db="EMBL/GenBank/DDBJ databases">
        <authorList>
            <person name="Liu Z.-W."/>
            <person name="Du Z.-J."/>
        </authorList>
    </citation>
    <scope>NUCLEOTIDE SEQUENCE [LARGE SCALE GENOMIC DNA]</scope>
    <source>
        <strain evidence="8">H4X</strain>
    </source>
</reference>
<keyword evidence="3" id="KW-0998">Cell outer membrane</keyword>
<sequence>MSTRIMTLLLAAGLLASCSETNQEVEDTGDVQELASEDTAVMYEDMAARERLTADGLEVKDMGEGFWTGVDVNAPVVENPRITDTDVETRRGQGYDLYTMDERVLFDLDKAQLREGAEDKLRSVAESINEVSPSGPIRIYGHTDSLASASYNEQLAAERANTVRDWFANNTDIDPARMTTHAVGEEQPRATNETARGRQLNRRVAIAVATGDEAQATPAQQQQQMQPQQP</sequence>
<dbReference type="Pfam" id="PF00691">
    <property type="entry name" value="OmpA"/>
    <property type="match status" value="1"/>
</dbReference>
<evidence type="ECO:0000256" key="3">
    <source>
        <dbReference type="ARBA" id="ARBA00023237"/>
    </source>
</evidence>
<dbReference type="PROSITE" id="PS51257">
    <property type="entry name" value="PROKAR_LIPOPROTEIN"/>
    <property type="match status" value="1"/>
</dbReference>
<dbReference type="Proteomes" id="UP000256708">
    <property type="component" value="Unassembled WGS sequence"/>
</dbReference>
<dbReference type="PROSITE" id="PS51123">
    <property type="entry name" value="OMPA_2"/>
    <property type="match status" value="1"/>
</dbReference>
<accession>A0A3D8L7W7</accession>
<feature type="region of interest" description="Disordered" evidence="5">
    <location>
        <begin position="181"/>
        <end position="230"/>
    </location>
</feature>
<dbReference type="PRINTS" id="PR01021">
    <property type="entry name" value="OMPADOMAIN"/>
</dbReference>
<dbReference type="OrthoDB" id="853367at2"/>
<dbReference type="AlphaFoldDB" id="A0A3D8L7W7"/>
<protein>
    <submittedName>
        <fullName evidence="7">OmpA family protein</fullName>
    </submittedName>
</protein>
<dbReference type="PANTHER" id="PTHR30329:SF21">
    <property type="entry name" value="LIPOPROTEIN YIAD-RELATED"/>
    <property type="match status" value="1"/>
</dbReference>
<feature type="compositionally biased region" description="Low complexity" evidence="5">
    <location>
        <begin position="214"/>
        <end position="230"/>
    </location>
</feature>
<dbReference type="EMBL" id="QRGR01000029">
    <property type="protein sequence ID" value="RDV13072.1"/>
    <property type="molecule type" value="Genomic_DNA"/>
</dbReference>
<evidence type="ECO:0000259" key="6">
    <source>
        <dbReference type="PROSITE" id="PS51123"/>
    </source>
</evidence>
<dbReference type="InterPro" id="IPR006665">
    <property type="entry name" value="OmpA-like"/>
</dbReference>
<dbReference type="GO" id="GO:0009279">
    <property type="term" value="C:cell outer membrane"/>
    <property type="evidence" value="ECO:0007669"/>
    <property type="project" value="UniProtKB-SubCell"/>
</dbReference>
<evidence type="ECO:0000313" key="7">
    <source>
        <dbReference type="EMBL" id="RDV13072.1"/>
    </source>
</evidence>
<dbReference type="SUPFAM" id="SSF103088">
    <property type="entry name" value="OmpA-like"/>
    <property type="match status" value="1"/>
</dbReference>